<dbReference type="GO" id="GO:0016740">
    <property type="term" value="F:transferase activity"/>
    <property type="evidence" value="ECO:0007669"/>
    <property type="project" value="UniProtKB-KW"/>
</dbReference>
<dbReference type="Gene3D" id="3.90.226.10">
    <property type="entry name" value="2-enoyl-CoA Hydratase, Chain A, domain 1"/>
    <property type="match status" value="2"/>
</dbReference>
<evidence type="ECO:0000313" key="3">
    <source>
        <dbReference type="EMBL" id="HIU50333.1"/>
    </source>
</evidence>
<keyword evidence="3" id="KW-0808">Transferase</keyword>
<dbReference type="Pfam" id="PF01039">
    <property type="entry name" value="Carboxyl_trans"/>
    <property type="match status" value="1"/>
</dbReference>
<organism evidence="3 4">
    <name type="scientific">Candidatus Limousia pullorum</name>
    <dbReference type="NCBI Taxonomy" id="2840860"/>
    <lineage>
        <taxon>Bacteria</taxon>
        <taxon>Bacillati</taxon>
        <taxon>Bacillota</taxon>
        <taxon>Clostridia</taxon>
        <taxon>Eubacteriales</taxon>
        <taxon>Oscillospiraceae</taxon>
        <taxon>Oscillospiraceae incertae sedis</taxon>
        <taxon>Candidatus Limousia</taxon>
    </lineage>
</organism>
<evidence type="ECO:0000259" key="2">
    <source>
        <dbReference type="PROSITE" id="PS50989"/>
    </source>
</evidence>
<sequence length="436" mass="45553">MSIEQMTKAREAAQNTSAYKNLLKFFDENSFSEIDGFAKSGKNYAEVVAGFGMVEGMPVYAFAQNRDVCGGAMSKAHAAKVKKIYDLALKTGAPVVGFYDSIGGKLREGNELLAGYGDVLKASGQLSGVVPQISVILGNCLGTGALTAANADFIIMNKKATLSLSTMGTEGTAEDNAKKGISALTAENNAEAIAKARELITYLPSNNLSSSAAAFEAAPAAAPKCPAEMVADENTLFELYANYGSQAIVSLGRVDGRVVGFVGTKGESVGYHAGDKIAKFVRFCDAFSIPVITFVNSEEFTSIKTASKVTSAYAEATTAKISVVTGTAVGALYIAMAGSGANTDVTFALPQAIISPVTPEAAAFIMAPEKMNVVPAKQKEAAMKFAQAELSAFKAAENGFVEDVITEDELRGKIAAALEMLEGKRVPTLAKKHSTI</sequence>
<evidence type="ECO:0000259" key="1">
    <source>
        <dbReference type="PROSITE" id="PS50980"/>
    </source>
</evidence>
<dbReference type="InterPro" id="IPR051047">
    <property type="entry name" value="AccD/PCCB"/>
</dbReference>
<reference evidence="3" key="2">
    <citation type="journal article" date="2021" name="PeerJ">
        <title>Extensive microbial diversity within the chicken gut microbiome revealed by metagenomics and culture.</title>
        <authorList>
            <person name="Gilroy R."/>
            <person name="Ravi A."/>
            <person name="Getino M."/>
            <person name="Pursley I."/>
            <person name="Horton D.L."/>
            <person name="Alikhan N.F."/>
            <person name="Baker D."/>
            <person name="Gharbi K."/>
            <person name="Hall N."/>
            <person name="Watson M."/>
            <person name="Adriaenssens E.M."/>
            <person name="Foster-Nyarko E."/>
            <person name="Jarju S."/>
            <person name="Secka A."/>
            <person name="Antonio M."/>
            <person name="Oren A."/>
            <person name="Chaudhuri R.R."/>
            <person name="La Ragione R."/>
            <person name="Hildebrand F."/>
            <person name="Pallen M.J."/>
        </authorList>
    </citation>
    <scope>NUCLEOTIDE SEQUENCE</scope>
    <source>
        <strain evidence="3">ChiGjej1B1-1684</strain>
    </source>
</reference>
<dbReference type="PANTHER" id="PTHR43842:SF2">
    <property type="entry name" value="PROPIONYL-COA CARBOXYLASE BETA CHAIN, MITOCHONDRIAL"/>
    <property type="match status" value="1"/>
</dbReference>
<reference evidence="3" key="1">
    <citation type="submission" date="2020-10" db="EMBL/GenBank/DDBJ databases">
        <authorList>
            <person name="Gilroy R."/>
        </authorList>
    </citation>
    <scope>NUCLEOTIDE SEQUENCE</scope>
    <source>
        <strain evidence="3">ChiGjej1B1-1684</strain>
    </source>
</reference>
<dbReference type="InterPro" id="IPR011762">
    <property type="entry name" value="COA_CT_N"/>
</dbReference>
<gene>
    <name evidence="3" type="ORF">IAD22_04905</name>
</gene>
<dbReference type="PANTHER" id="PTHR43842">
    <property type="entry name" value="PROPIONYL-COA CARBOXYLASE BETA CHAIN"/>
    <property type="match status" value="1"/>
</dbReference>
<dbReference type="AlphaFoldDB" id="A0A9D1S8H2"/>
<feature type="domain" description="CoA carboxyltransferase N-terminal" evidence="1">
    <location>
        <begin position="1"/>
        <end position="162"/>
    </location>
</feature>
<evidence type="ECO:0000313" key="4">
    <source>
        <dbReference type="Proteomes" id="UP000824118"/>
    </source>
</evidence>
<dbReference type="Proteomes" id="UP000824118">
    <property type="component" value="Unassembled WGS sequence"/>
</dbReference>
<comment type="caution">
    <text evidence="3">The sequence shown here is derived from an EMBL/GenBank/DDBJ whole genome shotgun (WGS) entry which is preliminary data.</text>
</comment>
<dbReference type="InterPro" id="IPR011763">
    <property type="entry name" value="COA_CT_C"/>
</dbReference>
<dbReference type="EMBL" id="DVNG01000069">
    <property type="protein sequence ID" value="HIU50333.1"/>
    <property type="molecule type" value="Genomic_DNA"/>
</dbReference>
<dbReference type="PROSITE" id="PS50980">
    <property type="entry name" value="COA_CT_NTER"/>
    <property type="match status" value="1"/>
</dbReference>
<name>A0A9D1S8H2_9FIRM</name>
<dbReference type="InterPro" id="IPR034733">
    <property type="entry name" value="AcCoA_carboxyl_beta"/>
</dbReference>
<dbReference type="GO" id="GO:0004658">
    <property type="term" value="F:propionyl-CoA carboxylase activity"/>
    <property type="evidence" value="ECO:0007669"/>
    <property type="project" value="TreeGrafter"/>
</dbReference>
<dbReference type="InterPro" id="IPR029045">
    <property type="entry name" value="ClpP/crotonase-like_dom_sf"/>
</dbReference>
<dbReference type="SUPFAM" id="SSF52096">
    <property type="entry name" value="ClpP/crotonase"/>
    <property type="match status" value="2"/>
</dbReference>
<dbReference type="PROSITE" id="PS50989">
    <property type="entry name" value="COA_CT_CTER"/>
    <property type="match status" value="1"/>
</dbReference>
<proteinExistence type="predicted"/>
<feature type="domain" description="CoA carboxyltransferase C-terminal" evidence="2">
    <location>
        <begin position="188"/>
        <end position="420"/>
    </location>
</feature>
<protein>
    <submittedName>
        <fullName evidence="3">Carboxyl transferase</fullName>
    </submittedName>
</protein>
<accession>A0A9D1S8H2</accession>